<proteinExistence type="inferred from homology"/>
<dbReference type="AlphaFoldDB" id="A0A9D6Z4R4"/>
<feature type="domain" description="Zinc finger DksA/TraR C4-type" evidence="7">
    <location>
        <begin position="82"/>
        <end position="116"/>
    </location>
</feature>
<feature type="binding site" evidence="5">
    <location>
        <position position="108"/>
    </location>
    <ligand>
        <name>Zn(2+)</name>
        <dbReference type="ChEBI" id="CHEBI:29105"/>
    </ligand>
</feature>
<feature type="binding site" evidence="5">
    <location>
        <position position="90"/>
    </location>
    <ligand>
        <name>Zn(2+)</name>
        <dbReference type="ChEBI" id="CHEBI:29105"/>
    </ligand>
</feature>
<evidence type="ECO:0000256" key="3">
    <source>
        <dbReference type="ARBA" id="ARBA00022771"/>
    </source>
</evidence>
<evidence type="ECO:0000256" key="4">
    <source>
        <dbReference type="ARBA" id="ARBA00022833"/>
    </source>
</evidence>
<dbReference type="PROSITE" id="PS51128">
    <property type="entry name" value="ZF_DKSA_2"/>
    <property type="match status" value="1"/>
</dbReference>
<comment type="function">
    <text evidence="5">Transcription factor that acts by binding directly to the RNA polymerase (RNAP). Required for negative regulation of rRNA expression and positive regulation of several amino acid biosynthesis promoters.</text>
</comment>
<reference evidence="9" key="1">
    <citation type="submission" date="2020-07" db="EMBL/GenBank/DDBJ databases">
        <title>Huge and variable diversity of episymbiotic CPR bacteria and DPANN archaea in groundwater ecosystems.</title>
        <authorList>
            <person name="He C.Y."/>
            <person name="Keren R."/>
            <person name="Whittaker M."/>
            <person name="Farag I.F."/>
            <person name="Doudna J."/>
            <person name="Cate J.H.D."/>
            <person name="Banfield J.F."/>
        </authorList>
    </citation>
    <scope>NUCLEOTIDE SEQUENCE</scope>
    <source>
        <strain evidence="9">NC_groundwater_1664_Pr3_B-0.1um_52_9</strain>
    </source>
</reference>
<keyword evidence="1 5" id="KW-0963">Cytoplasm</keyword>
<dbReference type="NCBIfam" id="TIGR02420">
    <property type="entry name" value="dksA"/>
    <property type="match status" value="1"/>
</dbReference>
<protein>
    <recommendedName>
        <fullName evidence="5">RNA polymerase-binding transcription factor DksA</fullName>
    </recommendedName>
</protein>
<evidence type="ECO:0000313" key="10">
    <source>
        <dbReference type="Proteomes" id="UP000807825"/>
    </source>
</evidence>
<dbReference type="PANTHER" id="PTHR33823:SF2">
    <property type="entry name" value="RNA POLYMERASE-BINDING TRANSCRIPTION FACTOR DKSA"/>
    <property type="match status" value="1"/>
</dbReference>
<dbReference type="SUPFAM" id="SSF57716">
    <property type="entry name" value="Glucocorticoid receptor-like (DNA-binding domain)"/>
    <property type="match status" value="1"/>
</dbReference>
<dbReference type="Pfam" id="PF01258">
    <property type="entry name" value="zf-dskA_traR"/>
    <property type="match status" value="1"/>
</dbReference>
<comment type="subunit">
    <text evidence="5">Interacts directly with the RNA polymerase.</text>
</comment>
<feature type="binding site" evidence="5">
    <location>
        <position position="111"/>
    </location>
    <ligand>
        <name>Zn(2+)</name>
        <dbReference type="ChEBI" id="CHEBI:29105"/>
    </ligand>
</feature>
<dbReference type="HAMAP" id="MF_00926">
    <property type="entry name" value="DksA"/>
    <property type="match status" value="1"/>
</dbReference>
<dbReference type="GO" id="GO:0005737">
    <property type="term" value="C:cytoplasm"/>
    <property type="evidence" value="ECO:0007669"/>
    <property type="project" value="UniProtKB-SubCell"/>
</dbReference>
<dbReference type="InterPro" id="IPR012784">
    <property type="entry name" value="DksA_RNA_pol-bd"/>
</dbReference>
<dbReference type="GO" id="GO:0010468">
    <property type="term" value="P:regulation of gene expression"/>
    <property type="evidence" value="ECO:0007669"/>
    <property type="project" value="UniProtKB-UniRule"/>
</dbReference>
<dbReference type="PANTHER" id="PTHR33823">
    <property type="entry name" value="RNA POLYMERASE-BINDING TRANSCRIPTION FACTOR DKSA-RELATED"/>
    <property type="match status" value="1"/>
</dbReference>
<evidence type="ECO:0000256" key="5">
    <source>
        <dbReference type="HAMAP-Rule" id="MF_00926"/>
    </source>
</evidence>
<evidence type="ECO:0000256" key="6">
    <source>
        <dbReference type="PROSITE-ProRule" id="PRU00510"/>
    </source>
</evidence>
<gene>
    <name evidence="5 9" type="primary">dksA</name>
    <name evidence="9" type="ORF">HY912_15080</name>
</gene>
<keyword evidence="2 5" id="KW-0479">Metal-binding</keyword>
<dbReference type="InterPro" id="IPR000962">
    <property type="entry name" value="Znf_DskA_TraR"/>
</dbReference>
<dbReference type="EMBL" id="JACRDE010000394">
    <property type="protein sequence ID" value="MBI5250812.1"/>
    <property type="molecule type" value="Genomic_DNA"/>
</dbReference>
<keyword evidence="4 5" id="KW-0862">Zinc</keyword>
<organism evidence="9 10">
    <name type="scientific">Desulfomonile tiedjei</name>
    <dbReference type="NCBI Taxonomy" id="2358"/>
    <lineage>
        <taxon>Bacteria</taxon>
        <taxon>Pseudomonadati</taxon>
        <taxon>Thermodesulfobacteriota</taxon>
        <taxon>Desulfomonilia</taxon>
        <taxon>Desulfomonilales</taxon>
        <taxon>Desulfomonilaceae</taxon>
        <taxon>Desulfomonile</taxon>
    </lineage>
</organism>
<comment type="similarity">
    <text evidence="5">Belongs to the DksA family.</text>
</comment>
<comment type="caution">
    <text evidence="9">The sequence shown here is derived from an EMBL/GenBank/DDBJ whole genome shotgun (WGS) entry which is preliminary data.</text>
</comment>
<keyword evidence="3 5" id="KW-0863">Zinc-finger</keyword>
<dbReference type="GO" id="GO:0008270">
    <property type="term" value="F:zinc ion binding"/>
    <property type="evidence" value="ECO:0007669"/>
    <property type="project" value="UniProtKB-UniRule"/>
</dbReference>
<evidence type="ECO:0000313" key="9">
    <source>
        <dbReference type="EMBL" id="MBI5250812.1"/>
    </source>
</evidence>
<comment type="subcellular location">
    <subcellularLocation>
        <location evidence="5">Cytoplasm</location>
    </subcellularLocation>
</comment>
<dbReference type="Gene3D" id="1.20.120.910">
    <property type="entry name" value="DksA, coiled-coil domain"/>
    <property type="match status" value="1"/>
</dbReference>
<evidence type="ECO:0000256" key="1">
    <source>
        <dbReference type="ARBA" id="ARBA00022490"/>
    </source>
</evidence>
<feature type="domain" description="DnaK suppressor protein DksA N-terminal" evidence="8">
    <location>
        <begin position="8"/>
        <end position="79"/>
    </location>
</feature>
<dbReference type="InterPro" id="IPR048489">
    <property type="entry name" value="DksA_N"/>
</dbReference>
<name>A0A9D6Z4R4_9BACT</name>
<dbReference type="SUPFAM" id="SSF109635">
    <property type="entry name" value="DnaK suppressor protein DksA, alpha-hairpin domain"/>
    <property type="match status" value="1"/>
</dbReference>
<dbReference type="PROSITE" id="PS01102">
    <property type="entry name" value="ZF_DKSA_1"/>
    <property type="match status" value="1"/>
</dbReference>
<feature type="zinc finger region" description="dksA C4-type" evidence="6">
    <location>
        <begin position="87"/>
        <end position="111"/>
    </location>
</feature>
<dbReference type="InterPro" id="IPR037187">
    <property type="entry name" value="DnaK_N"/>
</dbReference>
<sequence>MKLKKEDLEYFQGILQKQLDELVRGAGRTVDDMTEIETKTSFPDPTDRASMESDRNFELRIRDRERKLINKIRKALEKVEDGTFGFCEVCGEPIEFKRLEARPVTTHCIECKTSAEEEEKLRKV</sequence>
<dbReference type="Proteomes" id="UP000807825">
    <property type="component" value="Unassembled WGS sequence"/>
</dbReference>
<dbReference type="Pfam" id="PF21157">
    <property type="entry name" value="DksA_N"/>
    <property type="match status" value="1"/>
</dbReference>
<evidence type="ECO:0000259" key="8">
    <source>
        <dbReference type="Pfam" id="PF21157"/>
    </source>
</evidence>
<evidence type="ECO:0000256" key="2">
    <source>
        <dbReference type="ARBA" id="ARBA00022723"/>
    </source>
</evidence>
<accession>A0A9D6Z4R4</accession>
<evidence type="ECO:0000259" key="7">
    <source>
        <dbReference type="Pfam" id="PF01258"/>
    </source>
</evidence>
<feature type="binding site" evidence="5">
    <location>
        <position position="87"/>
    </location>
    <ligand>
        <name>Zn(2+)</name>
        <dbReference type="ChEBI" id="CHEBI:29105"/>
    </ligand>
</feature>
<dbReference type="InterPro" id="IPR020458">
    <property type="entry name" value="Znf_DskA_TraR_CS"/>
</dbReference>